<feature type="compositionally biased region" description="Basic residues" evidence="1">
    <location>
        <begin position="123"/>
        <end position="136"/>
    </location>
</feature>
<evidence type="ECO:0000313" key="4">
    <source>
        <dbReference type="EMBL" id="VVV84134.1"/>
    </source>
</evidence>
<protein>
    <recommendedName>
        <fullName evidence="3">Retrovirus-related Pol polyprotein from transposon TNT 1-94-like beta-barrel domain-containing protein</fullName>
    </recommendedName>
</protein>
<dbReference type="EMBL" id="LR721778">
    <property type="protein sequence ID" value="VVV84134.1"/>
    <property type="molecule type" value="Genomic_DNA"/>
</dbReference>
<accession>A0A5K0Z4E1</accession>
<keyword evidence="2" id="KW-0472">Membrane</keyword>
<keyword evidence="2" id="KW-1133">Transmembrane helix</keyword>
<feature type="transmembrane region" description="Helical" evidence="2">
    <location>
        <begin position="341"/>
        <end position="362"/>
    </location>
</feature>
<gene>
    <name evidence="4" type="ORF">NYM_LOCUS9358</name>
</gene>
<dbReference type="PANTHER" id="PTHR47481">
    <property type="match status" value="1"/>
</dbReference>
<evidence type="ECO:0000256" key="2">
    <source>
        <dbReference type="SAM" id="Phobius"/>
    </source>
</evidence>
<organism evidence="4">
    <name type="scientific">Nymphaea colorata</name>
    <name type="common">pocket water lily</name>
    <dbReference type="NCBI Taxonomy" id="210225"/>
    <lineage>
        <taxon>Eukaryota</taxon>
        <taxon>Viridiplantae</taxon>
        <taxon>Streptophyta</taxon>
        <taxon>Embryophyta</taxon>
        <taxon>Tracheophyta</taxon>
        <taxon>Spermatophyta</taxon>
        <taxon>Magnoliopsida</taxon>
        <taxon>Nymphaeales</taxon>
        <taxon>Nymphaeaceae</taxon>
        <taxon>Nymphaea</taxon>
    </lineage>
</organism>
<dbReference type="PANTHER" id="PTHR47481:SF10">
    <property type="entry name" value="COPIA-LIKE POLYPROTEIN_RETROTRANSPOSON"/>
    <property type="match status" value="1"/>
</dbReference>
<feature type="region of interest" description="Disordered" evidence="1">
    <location>
        <begin position="108"/>
        <end position="150"/>
    </location>
</feature>
<reference evidence="4" key="1">
    <citation type="submission" date="2019-09" db="EMBL/GenBank/DDBJ databases">
        <authorList>
            <person name="Zhang L."/>
        </authorList>
    </citation>
    <scope>NUCLEOTIDE SEQUENCE</scope>
</reference>
<name>A0A5K0Z4E1_9MAGN</name>
<evidence type="ECO:0000256" key="1">
    <source>
        <dbReference type="SAM" id="MobiDB-lite"/>
    </source>
</evidence>
<dbReference type="InterPro" id="IPR054722">
    <property type="entry name" value="PolX-like_BBD"/>
</dbReference>
<evidence type="ECO:0000259" key="3">
    <source>
        <dbReference type="Pfam" id="PF22936"/>
    </source>
</evidence>
<feature type="domain" description="Retrovirus-related Pol polyprotein from transposon TNT 1-94-like beta-barrel" evidence="3">
    <location>
        <begin position="203"/>
        <end position="279"/>
    </location>
</feature>
<dbReference type="AlphaFoldDB" id="A0A5K0Z4E1"/>
<sequence>MPTLASREREREFHLTHLLTSLKKGDDSVDEYINNSKAVCDDLAAIGKPVDDGARVYWLLQGLGDGYEAFVAAMIRPPAPSYEEVVSLLQSFDTRLKAPMPPFMAMVNQHQPNHSHGREHGRGRGRNYNNNRRRNHNQFQTNDSHFSKSDDKKNKSVVVCQICRKKYHSAIKCFERFNHGYQAEDAQQDMTALSLDDANNAEWLADSGASSHMAGNAGKISNKSIYHGSDRVIIGNGQSLPITHIGQGNLVVCDSYIPLSKVLYVPQLKKNLLSVSQITTDLPYTFEFSSSSCCLKDRRTGKTVAQGSKKDGVYIIGDSNGTITDSSHFHEAFFSSRFRRVFADFGTSGLVILILASSSIFIKII</sequence>
<keyword evidence="2" id="KW-0812">Transmembrane</keyword>
<dbReference type="Gramene" id="NC13G0026200.1">
    <property type="protein sequence ID" value="NC13G0026200.1:cds"/>
    <property type="gene ID" value="NC13G0026200"/>
</dbReference>
<dbReference type="Pfam" id="PF22936">
    <property type="entry name" value="Pol_BBD"/>
    <property type="match status" value="1"/>
</dbReference>
<proteinExistence type="predicted"/>